<dbReference type="AlphaFoldDB" id="F9WF03"/>
<organism evidence="1 2">
    <name type="scientific">Trypanosoma congolense (strain IL3000)</name>
    <dbReference type="NCBI Taxonomy" id="1068625"/>
    <lineage>
        <taxon>Eukaryota</taxon>
        <taxon>Discoba</taxon>
        <taxon>Euglenozoa</taxon>
        <taxon>Kinetoplastea</taxon>
        <taxon>Metakinetoplastina</taxon>
        <taxon>Trypanosomatida</taxon>
        <taxon>Trypanosomatidae</taxon>
        <taxon>Trypanosoma</taxon>
        <taxon>Nannomonas</taxon>
    </lineage>
</organism>
<sequence>MKHGPLQNANTEYNTYNQSNNTNNKLFKQDFEAWRTISFHYPLSFSSFLPPLLHPTSIINFLSTLAGIKSAAPIYNEVHCHIDIPIGHSQGFQTEFFVGKSHIFHDLKLPCPAVCIVPP</sequence>
<name>F9WF03_TRYCI</name>
<proteinExistence type="predicted"/>
<evidence type="ECO:0000313" key="1">
    <source>
        <dbReference type="EMBL" id="CCD15869.1"/>
    </source>
</evidence>
<evidence type="ECO:0000313" key="2">
    <source>
        <dbReference type="Proteomes" id="UP000000702"/>
    </source>
</evidence>
<protein>
    <submittedName>
        <fullName evidence="1">Uncharacterized protein</fullName>
    </submittedName>
</protein>
<dbReference type="Proteomes" id="UP000000702">
    <property type="component" value="Unassembled WGS sequence"/>
</dbReference>
<comment type="caution">
    <text evidence="1">The sequence shown here is derived from an EMBL/GenBank/DDBJ whole genome shotgun (WGS) entry which is preliminary data.</text>
</comment>
<gene>
    <name evidence="1" type="ORF">TCIL3000_0_08630</name>
</gene>
<feature type="non-terminal residue" evidence="1">
    <location>
        <position position="119"/>
    </location>
</feature>
<reference evidence="1 2" key="2">
    <citation type="journal article" date="2012" name="Proc. Natl. Acad. Sci. U.S.A.">
        <title>Antigenic diversity is generated by distinct evolutionary mechanisms in African trypanosome species.</title>
        <authorList>
            <person name="Jackson A.P."/>
            <person name="Berry A."/>
            <person name="Aslett M."/>
            <person name="Allison H.C."/>
            <person name="Burton P."/>
            <person name="Vavrova-Anderson J."/>
            <person name="Brown R."/>
            <person name="Browne H."/>
            <person name="Corton N."/>
            <person name="Hauser H."/>
            <person name="Gamble J."/>
            <person name="Gilderthorp R."/>
            <person name="Marcello L."/>
            <person name="McQuillan J."/>
            <person name="Otto T.D."/>
            <person name="Quail M.A."/>
            <person name="Sanders M.J."/>
            <person name="van Tonder A."/>
            <person name="Ginger M.L."/>
            <person name="Field M.C."/>
            <person name="Barry J.D."/>
            <person name="Hertz-Fowler C."/>
            <person name="Berriman M."/>
        </authorList>
    </citation>
    <scope>NUCLEOTIDE SEQUENCE [LARGE SCALE GENOMIC DNA]</scope>
    <source>
        <strain evidence="1 2">IL3000</strain>
    </source>
</reference>
<keyword evidence="2" id="KW-1185">Reference proteome</keyword>
<reference evidence="2" key="1">
    <citation type="submission" date="2011-07" db="EMBL/GenBank/DDBJ databases">
        <title>Divergent evolution of antigenic variation in African trypanosomes.</title>
        <authorList>
            <person name="Jackson A.P."/>
            <person name="Berry A."/>
            <person name="Allison H.C."/>
            <person name="Burton P."/>
            <person name="Anderson J."/>
            <person name="Aslett M."/>
            <person name="Brown R."/>
            <person name="Corton N."/>
            <person name="Harris D."/>
            <person name="Hauser H."/>
            <person name="Gamble J."/>
            <person name="Gilderthorp R."/>
            <person name="McQuillan J."/>
            <person name="Quail M.A."/>
            <person name="Sanders M."/>
            <person name="Van Tonder A."/>
            <person name="Ginger M.L."/>
            <person name="Donelson J.E."/>
            <person name="Field M.C."/>
            <person name="Barry J.D."/>
            <person name="Berriman M."/>
            <person name="Hertz-Fowler C."/>
        </authorList>
    </citation>
    <scope>NUCLEOTIDE SEQUENCE [LARGE SCALE GENOMIC DNA]</scope>
    <source>
        <strain evidence="2">IL3000</strain>
    </source>
</reference>
<dbReference type="EMBL" id="CAEQ01002086">
    <property type="protein sequence ID" value="CCD15869.1"/>
    <property type="molecule type" value="Genomic_DNA"/>
</dbReference>
<accession>F9WF03</accession>